<proteinExistence type="predicted"/>
<organism evidence="1 2">
    <name type="scientific">Necator americanus</name>
    <name type="common">Human hookworm</name>
    <dbReference type="NCBI Taxonomy" id="51031"/>
    <lineage>
        <taxon>Eukaryota</taxon>
        <taxon>Metazoa</taxon>
        <taxon>Ecdysozoa</taxon>
        <taxon>Nematoda</taxon>
        <taxon>Chromadorea</taxon>
        <taxon>Rhabditida</taxon>
        <taxon>Rhabditina</taxon>
        <taxon>Rhabditomorpha</taxon>
        <taxon>Strongyloidea</taxon>
        <taxon>Ancylostomatidae</taxon>
        <taxon>Bunostominae</taxon>
        <taxon>Necator</taxon>
    </lineage>
</organism>
<keyword evidence="2" id="KW-1185">Reference proteome</keyword>
<evidence type="ECO:0000313" key="1">
    <source>
        <dbReference type="EMBL" id="KAK6730366.1"/>
    </source>
</evidence>
<sequence>MGPAHNYDMTLSMHVAQHVFDSGSRRNVHGALRVRAYNVGTVSTDLHGLLEAAERIEFQVIALQLSESNSRRSEVRQMNDGTLVIHGEETTQSVGSVGVVVHPSVAHLVDFHKILSSRLAIRHLFHIRQKLSSIINCYSLTLATDESELDAPKRNTGLENLD</sequence>
<protein>
    <submittedName>
        <fullName evidence="1">Uncharacterized protein</fullName>
    </submittedName>
</protein>
<accession>A0ABR1BX56</accession>
<gene>
    <name evidence="1" type="primary">Necator_chrI.g3189</name>
    <name evidence="1" type="ORF">RB195_007060</name>
</gene>
<name>A0ABR1BX56_NECAM</name>
<reference evidence="1 2" key="1">
    <citation type="submission" date="2023-08" db="EMBL/GenBank/DDBJ databases">
        <title>A Necator americanus chromosomal reference genome.</title>
        <authorList>
            <person name="Ilik V."/>
            <person name="Petrzelkova K.J."/>
            <person name="Pardy F."/>
            <person name="Fuh T."/>
            <person name="Niatou-Singa F.S."/>
            <person name="Gouil Q."/>
            <person name="Baker L."/>
            <person name="Ritchie M.E."/>
            <person name="Jex A.R."/>
            <person name="Gazzola D."/>
            <person name="Li H."/>
            <person name="Toshio Fujiwara R."/>
            <person name="Zhan B."/>
            <person name="Aroian R.V."/>
            <person name="Pafco B."/>
            <person name="Schwarz E.M."/>
        </authorList>
    </citation>
    <scope>NUCLEOTIDE SEQUENCE [LARGE SCALE GENOMIC DNA]</scope>
    <source>
        <strain evidence="1 2">Aroian</strain>
        <tissue evidence="1">Whole animal</tissue>
    </source>
</reference>
<dbReference type="EMBL" id="JAVFWL010000001">
    <property type="protein sequence ID" value="KAK6730366.1"/>
    <property type="molecule type" value="Genomic_DNA"/>
</dbReference>
<comment type="caution">
    <text evidence="1">The sequence shown here is derived from an EMBL/GenBank/DDBJ whole genome shotgun (WGS) entry which is preliminary data.</text>
</comment>
<evidence type="ECO:0000313" key="2">
    <source>
        <dbReference type="Proteomes" id="UP001303046"/>
    </source>
</evidence>
<dbReference type="Proteomes" id="UP001303046">
    <property type="component" value="Unassembled WGS sequence"/>
</dbReference>